<keyword evidence="5" id="KW-0677">Repeat</keyword>
<sequence>MAASSSLDLIEGGKTIFDQIKKQIVWQWIMRFSKHNWLRYSDLAPLETLISHLVSQFVRAKIASTGYFSPHEGARDTSATLLRTHGLLIWDMLSLAVESSLKGILIECAKQEEAKPVMKLLCITISKLASMILPLNGWPELLRFAFDYSKSDSPNLEESSTSRSLDVKLVASSVVASFIQVFSHSGGDLMLFRDVLRAMMMTLKEALNSQQEAATKELLKLLIELVEVVPGFFRRELDEVLEHMMQIAITVTLEEGTRHLAIGFLITLVEVREREPMMRKLIDDLVRFPRRLFVILLKMLRDIEDEPAWYTTDNEDEDAGGSSNYSAAKDYLGSFAIAADALDVTVVAFEQLCAYLDSPEWQEPHAAALIALACIIEGCAEKMIQSIETVMQMAHATLASEMFRDHCTPVPDHP</sequence>
<dbReference type="Pfam" id="PF25780">
    <property type="entry name" value="TPR_IPO5"/>
    <property type="match status" value="1"/>
</dbReference>
<evidence type="ECO:0000256" key="3">
    <source>
        <dbReference type="ARBA" id="ARBA00022448"/>
    </source>
</evidence>
<organism evidence="9 10">
    <name type="scientific">Centaurea solstitialis</name>
    <name type="common">yellow star-thistle</name>
    <dbReference type="NCBI Taxonomy" id="347529"/>
    <lineage>
        <taxon>Eukaryota</taxon>
        <taxon>Viridiplantae</taxon>
        <taxon>Streptophyta</taxon>
        <taxon>Embryophyta</taxon>
        <taxon>Tracheophyta</taxon>
        <taxon>Spermatophyta</taxon>
        <taxon>Magnoliopsida</taxon>
        <taxon>eudicotyledons</taxon>
        <taxon>Gunneridae</taxon>
        <taxon>Pentapetalae</taxon>
        <taxon>asterids</taxon>
        <taxon>campanulids</taxon>
        <taxon>Asterales</taxon>
        <taxon>Asteraceae</taxon>
        <taxon>Carduoideae</taxon>
        <taxon>Cardueae</taxon>
        <taxon>Centaureinae</taxon>
        <taxon>Centaurea</taxon>
    </lineage>
</organism>
<comment type="subcellular location">
    <subcellularLocation>
        <location evidence="2">Cytoplasm</location>
    </subcellularLocation>
    <subcellularLocation>
        <location evidence="1">Nucleus</location>
    </subcellularLocation>
</comment>
<dbReference type="InterPro" id="IPR040122">
    <property type="entry name" value="Importin_beta"/>
</dbReference>
<dbReference type="AlphaFoldDB" id="A0AA38SCN3"/>
<comment type="caution">
    <text evidence="9">The sequence shown here is derived from an EMBL/GenBank/DDBJ whole genome shotgun (WGS) entry which is preliminary data.</text>
</comment>
<dbReference type="Pfam" id="PF18808">
    <property type="entry name" value="Importin_rep_4"/>
    <property type="match status" value="1"/>
</dbReference>
<dbReference type="InterPro" id="IPR011989">
    <property type="entry name" value="ARM-like"/>
</dbReference>
<evidence type="ECO:0000256" key="2">
    <source>
        <dbReference type="ARBA" id="ARBA00004496"/>
    </source>
</evidence>
<proteinExistence type="predicted"/>
<evidence type="ECO:0000256" key="7">
    <source>
        <dbReference type="ARBA" id="ARBA00023242"/>
    </source>
</evidence>
<protein>
    <recommendedName>
        <fullName evidence="8">IPO4/5-like TPR repeats domain-containing protein</fullName>
    </recommendedName>
</protein>
<evidence type="ECO:0000259" key="8">
    <source>
        <dbReference type="Pfam" id="PF25780"/>
    </source>
</evidence>
<evidence type="ECO:0000256" key="1">
    <source>
        <dbReference type="ARBA" id="ARBA00004123"/>
    </source>
</evidence>
<evidence type="ECO:0000256" key="4">
    <source>
        <dbReference type="ARBA" id="ARBA00022490"/>
    </source>
</evidence>
<keyword evidence="4" id="KW-0963">Cytoplasm</keyword>
<keyword evidence="6" id="KW-0653">Protein transport</keyword>
<dbReference type="InterPro" id="IPR041653">
    <property type="entry name" value="Importin_rep_4"/>
</dbReference>
<dbReference type="InterPro" id="IPR057672">
    <property type="entry name" value="TPR_IPO4/5"/>
</dbReference>
<reference evidence="9" key="1">
    <citation type="submission" date="2023-03" db="EMBL/GenBank/DDBJ databases">
        <title>Chromosome-scale reference genome and RAD-based genetic map of yellow starthistle (Centaurea solstitialis) reveal putative structural variation and QTLs associated with invader traits.</title>
        <authorList>
            <person name="Reatini B."/>
            <person name="Cang F.A."/>
            <person name="Jiang Q."/>
            <person name="Mckibben M.T.W."/>
            <person name="Barker M.S."/>
            <person name="Rieseberg L.H."/>
            <person name="Dlugosch K.M."/>
        </authorList>
    </citation>
    <scope>NUCLEOTIDE SEQUENCE</scope>
    <source>
        <strain evidence="9">CAN-66</strain>
        <tissue evidence="9">Leaf</tissue>
    </source>
</reference>
<dbReference type="GO" id="GO:0006606">
    <property type="term" value="P:protein import into nucleus"/>
    <property type="evidence" value="ECO:0007669"/>
    <property type="project" value="InterPro"/>
</dbReference>
<evidence type="ECO:0000313" key="10">
    <source>
        <dbReference type="Proteomes" id="UP001172457"/>
    </source>
</evidence>
<dbReference type="GO" id="GO:0005634">
    <property type="term" value="C:nucleus"/>
    <property type="evidence" value="ECO:0007669"/>
    <property type="project" value="UniProtKB-SubCell"/>
</dbReference>
<name>A0AA38SCN3_9ASTR</name>
<accession>A0AA38SCN3</accession>
<gene>
    <name evidence="9" type="ORF">OSB04_026185</name>
</gene>
<keyword evidence="3" id="KW-0813">Transport</keyword>
<evidence type="ECO:0000313" key="9">
    <source>
        <dbReference type="EMBL" id="KAJ9539679.1"/>
    </source>
</evidence>
<dbReference type="Gene3D" id="1.25.10.10">
    <property type="entry name" value="Leucine-rich Repeat Variant"/>
    <property type="match status" value="1"/>
</dbReference>
<dbReference type="SUPFAM" id="SSF48371">
    <property type="entry name" value="ARM repeat"/>
    <property type="match status" value="1"/>
</dbReference>
<dbReference type="PANTHER" id="PTHR10527">
    <property type="entry name" value="IMPORTIN BETA"/>
    <property type="match status" value="1"/>
</dbReference>
<dbReference type="EMBL" id="JARYMX010000007">
    <property type="protein sequence ID" value="KAJ9539679.1"/>
    <property type="molecule type" value="Genomic_DNA"/>
</dbReference>
<keyword evidence="10" id="KW-1185">Reference proteome</keyword>
<dbReference type="InterPro" id="IPR016024">
    <property type="entry name" value="ARM-type_fold"/>
</dbReference>
<dbReference type="Proteomes" id="UP001172457">
    <property type="component" value="Chromosome 7"/>
</dbReference>
<evidence type="ECO:0000256" key="6">
    <source>
        <dbReference type="ARBA" id="ARBA00022927"/>
    </source>
</evidence>
<evidence type="ECO:0000256" key="5">
    <source>
        <dbReference type="ARBA" id="ARBA00022737"/>
    </source>
</evidence>
<feature type="domain" description="IPO4/5-like TPR repeats" evidence="8">
    <location>
        <begin position="163"/>
        <end position="242"/>
    </location>
</feature>
<keyword evidence="7" id="KW-0539">Nucleus</keyword>
<dbReference type="GO" id="GO:0005737">
    <property type="term" value="C:cytoplasm"/>
    <property type="evidence" value="ECO:0007669"/>
    <property type="project" value="UniProtKB-SubCell"/>
</dbReference>